<dbReference type="PANTHER" id="PTHR43383:SF2">
    <property type="entry name" value="AMIDOHYDROLASE 2 FAMILY PROTEIN"/>
    <property type="match status" value="1"/>
</dbReference>
<dbReference type="Proteomes" id="UP000325315">
    <property type="component" value="Unassembled WGS sequence"/>
</dbReference>
<keyword evidence="8" id="KW-1185">Reference proteome</keyword>
<dbReference type="InterPro" id="IPR036576">
    <property type="entry name" value="WRKY_dom_sf"/>
</dbReference>
<dbReference type="OrthoDB" id="77835at2759"/>
<dbReference type="AlphaFoldDB" id="A0A5B6WRK1"/>
<dbReference type="GO" id="GO:0016787">
    <property type="term" value="F:hydrolase activity"/>
    <property type="evidence" value="ECO:0007669"/>
    <property type="project" value="InterPro"/>
</dbReference>
<keyword evidence="2" id="KW-0805">Transcription regulation</keyword>
<reference evidence="8" key="1">
    <citation type="journal article" date="2019" name="Plant Biotechnol. J.">
        <title>Genome sequencing of the Australian wild diploid species Gossypium australe highlights disease resistance and delayed gland morphogenesis.</title>
        <authorList>
            <person name="Cai Y."/>
            <person name="Cai X."/>
            <person name="Wang Q."/>
            <person name="Wang P."/>
            <person name="Zhang Y."/>
            <person name="Cai C."/>
            <person name="Xu Y."/>
            <person name="Wang K."/>
            <person name="Zhou Z."/>
            <person name="Wang C."/>
            <person name="Geng S."/>
            <person name="Li B."/>
            <person name="Dong Q."/>
            <person name="Hou Y."/>
            <person name="Wang H."/>
            <person name="Ai P."/>
            <person name="Liu Z."/>
            <person name="Yi F."/>
            <person name="Sun M."/>
            <person name="An G."/>
            <person name="Cheng J."/>
            <person name="Zhang Y."/>
            <person name="Shi Q."/>
            <person name="Xie Y."/>
            <person name="Shi X."/>
            <person name="Chang Y."/>
            <person name="Huang F."/>
            <person name="Chen Y."/>
            <person name="Hong S."/>
            <person name="Mi L."/>
            <person name="Sun Q."/>
            <person name="Zhang L."/>
            <person name="Zhou B."/>
            <person name="Peng R."/>
            <person name="Zhang X."/>
            <person name="Liu F."/>
        </authorList>
    </citation>
    <scope>NUCLEOTIDE SEQUENCE [LARGE SCALE GENOMIC DNA]</scope>
    <source>
        <strain evidence="8">cv. PA1801</strain>
    </source>
</reference>
<dbReference type="Pfam" id="PF04909">
    <property type="entry name" value="Amidohydro_2"/>
    <property type="match status" value="1"/>
</dbReference>
<evidence type="ECO:0000256" key="2">
    <source>
        <dbReference type="ARBA" id="ARBA00023015"/>
    </source>
</evidence>
<accession>A0A5B6WRK1</accession>
<comment type="subcellular location">
    <subcellularLocation>
        <location evidence="1">Nucleus</location>
    </subcellularLocation>
</comment>
<keyword evidence="4" id="KW-0804">Transcription</keyword>
<dbReference type="PROSITE" id="PS50811">
    <property type="entry name" value="WRKY"/>
    <property type="match status" value="1"/>
</dbReference>
<dbReference type="EMBL" id="SMMG02000002">
    <property type="protein sequence ID" value="KAA3483527.1"/>
    <property type="molecule type" value="Genomic_DNA"/>
</dbReference>
<keyword evidence="5" id="KW-0539">Nucleus</keyword>
<dbReference type="Gene3D" id="3.20.20.140">
    <property type="entry name" value="Metal-dependent hydrolases"/>
    <property type="match status" value="1"/>
</dbReference>
<dbReference type="SUPFAM" id="SSF118290">
    <property type="entry name" value="WRKY DNA-binding domain"/>
    <property type="match status" value="1"/>
</dbReference>
<protein>
    <submittedName>
        <fullName evidence="7">Glutamate-ammonia ligase</fullName>
    </submittedName>
</protein>
<keyword evidence="7" id="KW-0436">Ligase</keyword>
<dbReference type="InterPro" id="IPR032466">
    <property type="entry name" value="Metal_Hydrolase"/>
</dbReference>
<name>A0A5B6WRK1_9ROSI</name>
<evidence type="ECO:0000256" key="5">
    <source>
        <dbReference type="ARBA" id="ARBA00023242"/>
    </source>
</evidence>
<dbReference type="SUPFAM" id="SSF51556">
    <property type="entry name" value="Metallo-dependent hydrolases"/>
    <property type="match status" value="1"/>
</dbReference>
<sequence>MRAKVEYFCRSKVRKKGQKRIRQPRFAFMTKSEVDHLEDGYRWRKYGQKAVKNSPFPRRFHEFIDKRCPEIKGIAAYRSGLEINPYVTKEDAEIGLSEVLQSGKLVCITNKSFIDYIFTHSLEVALQFDLPMQIHTGFGDKDLDLRLSNPLYLRTLLEDKRFYGCRIVLLHASYPFLQEVSYLASVYAQVYLDFGLAIPKLSVHGMISSVMFSTDAYATPETYYIGLFKLPSIDISSNSSRMIVLLNLYLVSNAFYC</sequence>
<organism evidence="7 8">
    <name type="scientific">Gossypium australe</name>
    <dbReference type="NCBI Taxonomy" id="47621"/>
    <lineage>
        <taxon>Eukaryota</taxon>
        <taxon>Viridiplantae</taxon>
        <taxon>Streptophyta</taxon>
        <taxon>Embryophyta</taxon>
        <taxon>Tracheophyta</taxon>
        <taxon>Spermatophyta</taxon>
        <taxon>Magnoliopsida</taxon>
        <taxon>eudicotyledons</taxon>
        <taxon>Gunneridae</taxon>
        <taxon>Pentapetalae</taxon>
        <taxon>rosids</taxon>
        <taxon>malvids</taxon>
        <taxon>Malvales</taxon>
        <taxon>Malvaceae</taxon>
        <taxon>Malvoideae</taxon>
        <taxon>Gossypium</taxon>
    </lineage>
</organism>
<dbReference type="PANTHER" id="PTHR43383">
    <property type="entry name" value="NODULIN 6"/>
    <property type="match status" value="1"/>
</dbReference>
<dbReference type="GO" id="GO:0005634">
    <property type="term" value="C:nucleus"/>
    <property type="evidence" value="ECO:0007669"/>
    <property type="project" value="UniProtKB-SubCell"/>
</dbReference>
<dbReference type="GO" id="GO:0016874">
    <property type="term" value="F:ligase activity"/>
    <property type="evidence" value="ECO:0007669"/>
    <property type="project" value="UniProtKB-KW"/>
</dbReference>
<feature type="domain" description="WRKY" evidence="6">
    <location>
        <begin position="32"/>
        <end position="74"/>
    </location>
</feature>
<evidence type="ECO:0000313" key="8">
    <source>
        <dbReference type="Proteomes" id="UP000325315"/>
    </source>
</evidence>
<dbReference type="GO" id="GO:0043565">
    <property type="term" value="F:sequence-specific DNA binding"/>
    <property type="evidence" value="ECO:0007669"/>
    <property type="project" value="InterPro"/>
</dbReference>
<evidence type="ECO:0000256" key="1">
    <source>
        <dbReference type="ARBA" id="ARBA00004123"/>
    </source>
</evidence>
<evidence type="ECO:0000313" key="7">
    <source>
        <dbReference type="EMBL" id="KAA3483527.1"/>
    </source>
</evidence>
<keyword evidence="3" id="KW-0238">DNA-binding</keyword>
<comment type="caution">
    <text evidence="7">The sequence shown here is derived from an EMBL/GenBank/DDBJ whole genome shotgun (WGS) entry which is preliminary data.</text>
</comment>
<dbReference type="GO" id="GO:0003700">
    <property type="term" value="F:DNA-binding transcription factor activity"/>
    <property type="evidence" value="ECO:0007669"/>
    <property type="project" value="InterPro"/>
</dbReference>
<dbReference type="InterPro" id="IPR003657">
    <property type="entry name" value="WRKY_dom"/>
</dbReference>
<evidence type="ECO:0000256" key="4">
    <source>
        <dbReference type="ARBA" id="ARBA00023163"/>
    </source>
</evidence>
<dbReference type="InterPro" id="IPR006680">
    <property type="entry name" value="Amidohydro-rel"/>
</dbReference>
<dbReference type="SMART" id="SM00774">
    <property type="entry name" value="WRKY"/>
    <property type="match status" value="1"/>
</dbReference>
<evidence type="ECO:0000256" key="3">
    <source>
        <dbReference type="ARBA" id="ARBA00023125"/>
    </source>
</evidence>
<proteinExistence type="predicted"/>
<gene>
    <name evidence="7" type="ORF">EPI10_005689</name>
</gene>
<dbReference type="Pfam" id="PF03106">
    <property type="entry name" value="WRKY"/>
    <property type="match status" value="1"/>
</dbReference>
<evidence type="ECO:0000259" key="6">
    <source>
        <dbReference type="PROSITE" id="PS50811"/>
    </source>
</evidence>